<dbReference type="Proteomes" id="UP001597438">
    <property type="component" value="Unassembled WGS sequence"/>
</dbReference>
<gene>
    <name evidence="1" type="ORF">ACFSYS_13610</name>
</gene>
<dbReference type="EMBL" id="JBHUOJ010000032">
    <property type="protein sequence ID" value="MFD2834323.1"/>
    <property type="molecule type" value="Genomic_DNA"/>
</dbReference>
<keyword evidence="2" id="KW-1185">Reference proteome</keyword>
<proteinExistence type="predicted"/>
<dbReference type="Pfam" id="PF20113">
    <property type="entry name" value="DUF6503"/>
    <property type="match status" value="1"/>
</dbReference>
<evidence type="ECO:0000313" key="2">
    <source>
        <dbReference type="Proteomes" id="UP001597438"/>
    </source>
</evidence>
<dbReference type="PROSITE" id="PS51257">
    <property type="entry name" value="PROKAR_LIPOPROTEIN"/>
    <property type="match status" value="1"/>
</dbReference>
<comment type="caution">
    <text evidence="1">The sequence shown here is derived from an EMBL/GenBank/DDBJ whole genome shotgun (WGS) entry which is preliminary data.</text>
</comment>
<name>A0ABW5X7X7_9FLAO</name>
<organism evidence="1 2">
    <name type="scientific">Christiangramia antarctica</name>
    <dbReference type="NCBI Taxonomy" id="2058158"/>
    <lineage>
        <taxon>Bacteria</taxon>
        <taxon>Pseudomonadati</taxon>
        <taxon>Bacteroidota</taxon>
        <taxon>Flavobacteriia</taxon>
        <taxon>Flavobacteriales</taxon>
        <taxon>Flavobacteriaceae</taxon>
        <taxon>Christiangramia</taxon>
    </lineage>
</organism>
<reference evidence="2" key="1">
    <citation type="journal article" date="2019" name="Int. J. Syst. Evol. Microbiol.">
        <title>The Global Catalogue of Microorganisms (GCM) 10K type strain sequencing project: providing services to taxonomists for standard genome sequencing and annotation.</title>
        <authorList>
            <consortium name="The Broad Institute Genomics Platform"/>
            <consortium name="The Broad Institute Genome Sequencing Center for Infectious Disease"/>
            <person name="Wu L."/>
            <person name="Ma J."/>
        </authorList>
    </citation>
    <scope>NUCLEOTIDE SEQUENCE [LARGE SCALE GENOMIC DNA]</scope>
    <source>
        <strain evidence="2">KCTC 52925</strain>
    </source>
</reference>
<evidence type="ECO:0000313" key="1">
    <source>
        <dbReference type="EMBL" id="MFD2834323.1"/>
    </source>
</evidence>
<dbReference type="InterPro" id="IPR045444">
    <property type="entry name" value="DUF6503"/>
</dbReference>
<accession>A0ABW5X7X7</accession>
<dbReference type="RefSeq" id="WP_251739049.1">
    <property type="nucleotide sequence ID" value="NZ_JBHUOJ010000032.1"/>
</dbReference>
<sequence length="265" mass="30472">MKIHYLFLLSILFISCKNDKIESSEAAEIEKDSINKVLTFSENIEKAHHKAAYMQKDVVSFDINLTFNGNSRLNARIFQTPNSSKIKVVKNDSTQIIFDGSNMYAIPEGIDENSARFDAFTWSYFFSIPFKLTDPGTVWAEETQMKLDSMEYPVSKLTFESGTGDSPDDWYMVYQDPETKMLKAAAYIVTFSSAKDEAEKNPHAIVYSDYQNINNIPFAHTWSFHNWNFENGLEDKIGEAKISNIKFSEMKEEYFNIPENAKKID</sequence>
<protein>
    <submittedName>
        <fullName evidence="1">DUF6503 family protein</fullName>
    </submittedName>
</protein>